<evidence type="ECO:0000313" key="2">
    <source>
        <dbReference type="Proteomes" id="UP000887565"/>
    </source>
</evidence>
<organism evidence="2 3">
    <name type="scientific">Romanomermis culicivorax</name>
    <name type="common">Nematode worm</name>
    <dbReference type="NCBI Taxonomy" id="13658"/>
    <lineage>
        <taxon>Eukaryota</taxon>
        <taxon>Metazoa</taxon>
        <taxon>Ecdysozoa</taxon>
        <taxon>Nematoda</taxon>
        <taxon>Enoplea</taxon>
        <taxon>Dorylaimia</taxon>
        <taxon>Mermithida</taxon>
        <taxon>Mermithoidea</taxon>
        <taxon>Mermithidae</taxon>
        <taxon>Romanomermis</taxon>
    </lineage>
</organism>
<sequence length="153" mass="17262">ITNRERQRAKAQAPACSQLATENQLGDPTRGQPVCGFDIEKVHQDKVTALFKRREVNNPMGKRFARYVSFALTNSQMYVMDTTTLMVKEWTSLHDFLNSNMLFAGHSVLEDLIRNDKSLLKHKAYKLKISSNKDAAQDQQQQGAATTSSENEA</sequence>
<accession>A0A915II77</accession>
<proteinExistence type="predicted"/>
<dbReference type="WBParaSite" id="nRc.2.0.1.t13780-RA">
    <property type="protein sequence ID" value="nRc.2.0.1.t13780-RA"/>
    <property type="gene ID" value="nRc.2.0.1.g13780"/>
</dbReference>
<dbReference type="AlphaFoldDB" id="A0A915II77"/>
<evidence type="ECO:0000313" key="3">
    <source>
        <dbReference type="WBParaSite" id="nRc.2.0.1.t13780-RA"/>
    </source>
</evidence>
<keyword evidence="2" id="KW-1185">Reference proteome</keyword>
<name>A0A915II77_ROMCU</name>
<dbReference type="Proteomes" id="UP000887565">
    <property type="component" value="Unplaced"/>
</dbReference>
<protein>
    <submittedName>
        <fullName evidence="3">Uncharacterized protein</fullName>
    </submittedName>
</protein>
<evidence type="ECO:0000256" key="1">
    <source>
        <dbReference type="SAM" id="MobiDB-lite"/>
    </source>
</evidence>
<feature type="region of interest" description="Disordered" evidence="1">
    <location>
        <begin position="131"/>
        <end position="153"/>
    </location>
</feature>
<reference evidence="3" key="1">
    <citation type="submission" date="2022-11" db="UniProtKB">
        <authorList>
            <consortium name="WormBaseParasite"/>
        </authorList>
    </citation>
    <scope>IDENTIFICATION</scope>
</reference>